<evidence type="ECO:0000256" key="1">
    <source>
        <dbReference type="ARBA" id="ARBA00022982"/>
    </source>
</evidence>
<dbReference type="Pfam" id="PF01012">
    <property type="entry name" value="ETF"/>
    <property type="match status" value="1"/>
</dbReference>
<sequence length="267" mass="28359">MKLVACVKQVPATDSKLVIKDDGTDIERSGLSLVINPYDEFAVEEALRIRERLGAGDVTVVSLRQHAAQKPEEALRTCLAMGADNAVLLSDPAFEGGDSYTTALALAAALRRLSFDLLLFGKQAVDDDCGAVGIQVAEMLGIPHVAVVNKLEVGAQGRCIVAHRQIEGAVEVVEAPLPALITCQKGLNEPRYPSLSGIMKAKQKPLEIWNREMIGLEAGTVGAAAAQVKVVRLESPPARPAARMISGDATAAVTELVRLLHEDAKVI</sequence>
<dbReference type="Proteomes" id="UP001179121">
    <property type="component" value="Chromosome"/>
</dbReference>
<dbReference type="CDD" id="cd01714">
    <property type="entry name" value="ETF_beta"/>
    <property type="match status" value="1"/>
</dbReference>
<dbReference type="GO" id="GO:0009055">
    <property type="term" value="F:electron transfer activity"/>
    <property type="evidence" value="ECO:0007669"/>
    <property type="project" value="InterPro"/>
</dbReference>
<dbReference type="EMBL" id="OX365700">
    <property type="protein sequence ID" value="CAI4029635.1"/>
    <property type="molecule type" value="Genomic_DNA"/>
</dbReference>
<organism evidence="3 4">
    <name type="scientific">Nitrospira tepida</name>
    <dbReference type="NCBI Taxonomy" id="2973512"/>
    <lineage>
        <taxon>Bacteria</taxon>
        <taxon>Pseudomonadati</taxon>
        <taxon>Nitrospirota</taxon>
        <taxon>Nitrospiria</taxon>
        <taxon>Nitrospirales</taxon>
        <taxon>Nitrospiraceae</taxon>
        <taxon>Nitrospira</taxon>
    </lineage>
</organism>
<gene>
    <name evidence="3" type="ORF">DNFV4_00053</name>
</gene>
<evidence type="ECO:0000259" key="2">
    <source>
        <dbReference type="SMART" id="SM00893"/>
    </source>
</evidence>
<name>A0AA86MTR0_9BACT</name>
<dbReference type="SMART" id="SM00893">
    <property type="entry name" value="ETF"/>
    <property type="match status" value="1"/>
</dbReference>
<dbReference type="SUPFAM" id="SSF52402">
    <property type="entry name" value="Adenine nucleotide alpha hydrolases-like"/>
    <property type="match status" value="1"/>
</dbReference>
<keyword evidence="4" id="KW-1185">Reference proteome</keyword>
<accession>A0AA86MTR0</accession>
<protein>
    <submittedName>
        <fullName evidence="3">Electron transfer flavoprotein (Beta subunit)</fullName>
    </submittedName>
</protein>
<dbReference type="PANTHER" id="PTHR21294">
    <property type="entry name" value="ELECTRON TRANSFER FLAVOPROTEIN BETA-SUBUNIT"/>
    <property type="match status" value="1"/>
</dbReference>
<keyword evidence="1" id="KW-0813">Transport</keyword>
<keyword evidence="1" id="KW-0249">Electron transport</keyword>
<dbReference type="RefSeq" id="WP_289266673.1">
    <property type="nucleotide sequence ID" value="NZ_OX365700.1"/>
</dbReference>
<dbReference type="PIRSF" id="PIRSF000090">
    <property type="entry name" value="Beta-ETF"/>
    <property type="match status" value="1"/>
</dbReference>
<dbReference type="InterPro" id="IPR033948">
    <property type="entry name" value="ETF_beta_N"/>
</dbReference>
<dbReference type="InterPro" id="IPR014730">
    <property type="entry name" value="ETF_a/b_N"/>
</dbReference>
<dbReference type="Gene3D" id="3.40.50.620">
    <property type="entry name" value="HUPs"/>
    <property type="match status" value="1"/>
</dbReference>
<evidence type="ECO:0000313" key="4">
    <source>
        <dbReference type="Proteomes" id="UP001179121"/>
    </source>
</evidence>
<dbReference type="InterPro" id="IPR014729">
    <property type="entry name" value="Rossmann-like_a/b/a_fold"/>
</dbReference>
<proteinExistence type="predicted"/>
<dbReference type="KEGG" id="nti:DNFV4_00053"/>
<reference evidence="3" key="1">
    <citation type="submission" date="2022-10" db="EMBL/GenBank/DDBJ databases">
        <authorList>
            <person name="Koch H."/>
        </authorList>
    </citation>
    <scope>NUCLEOTIDE SEQUENCE</scope>
    <source>
        <strain evidence="3">DNF</strain>
    </source>
</reference>
<feature type="domain" description="Electron transfer flavoprotein alpha/beta-subunit N-terminal" evidence="2">
    <location>
        <begin position="23"/>
        <end position="218"/>
    </location>
</feature>
<dbReference type="AlphaFoldDB" id="A0AA86MTR0"/>
<dbReference type="InterPro" id="IPR012255">
    <property type="entry name" value="ETF_b"/>
</dbReference>
<evidence type="ECO:0000313" key="3">
    <source>
        <dbReference type="EMBL" id="CAI4029635.1"/>
    </source>
</evidence>
<dbReference type="PANTHER" id="PTHR21294:SF17">
    <property type="entry name" value="PROTEIN FIXA"/>
    <property type="match status" value="1"/>
</dbReference>